<feature type="transmembrane region" description="Helical" evidence="6">
    <location>
        <begin position="105"/>
        <end position="132"/>
    </location>
</feature>
<feature type="transmembrane region" description="Helical" evidence="6">
    <location>
        <begin position="185"/>
        <end position="210"/>
    </location>
</feature>
<evidence type="ECO:0000256" key="3">
    <source>
        <dbReference type="ARBA" id="ARBA00022989"/>
    </source>
</evidence>
<evidence type="ECO:0000256" key="2">
    <source>
        <dbReference type="ARBA" id="ARBA00022692"/>
    </source>
</evidence>
<sequence>MAGFNPEIPGLHDLDAEYIAYTNAPTLLMQIGTLFGATALVISLRCYVRIAMIRSFGKDDWTILLAFAFALASFIIYVMLARIGLGKHLPVIRMNEEGYREFSKLRQVLSITVGVGIGLVKISVAFFLLRLVTKKAYKWFLRGFIVFMLLFTIWQCTPVAAAWDLRLRPPPVGSGTAVCFNAKTFTAIGLMNTAVTIATDFLLALLPVPLVWKLQLNGRSKVTLVCILALGLFAGVAAIIKSEKQKTIFSNPDPYVKDTFVMWRFIEYFIGIIAASLPSLKPLFKQLLSNGTRATEEASSQPLPSRQRYSTRIKTVEDDEIPLEIYGKIGHSVEVSSGCCKVQGEGEDRGDSVRTLEPNTILVEEKWRVS</sequence>
<protein>
    <recommendedName>
        <fullName evidence="7">Rhodopsin domain-containing protein</fullName>
    </recommendedName>
</protein>
<dbReference type="InterPro" id="IPR049326">
    <property type="entry name" value="Rhodopsin_dom_fungi"/>
</dbReference>
<dbReference type="RefSeq" id="XP_008030360.1">
    <property type="nucleotide sequence ID" value="XM_008032169.1"/>
</dbReference>
<dbReference type="HOGENOM" id="CLU_028200_0_2_1"/>
<feature type="transmembrane region" description="Helical" evidence="6">
    <location>
        <begin position="260"/>
        <end position="280"/>
    </location>
</feature>
<dbReference type="GeneID" id="19406327"/>
<dbReference type="Pfam" id="PF20684">
    <property type="entry name" value="Fung_rhodopsin"/>
    <property type="match status" value="1"/>
</dbReference>
<dbReference type="Proteomes" id="UP000016935">
    <property type="component" value="Unassembled WGS sequence"/>
</dbReference>
<evidence type="ECO:0000256" key="6">
    <source>
        <dbReference type="SAM" id="Phobius"/>
    </source>
</evidence>
<dbReference type="STRING" id="671987.R0K0P8"/>
<evidence type="ECO:0000259" key="7">
    <source>
        <dbReference type="Pfam" id="PF20684"/>
    </source>
</evidence>
<feature type="transmembrane region" description="Helical" evidence="6">
    <location>
        <begin position="222"/>
        <end position="240"/>
    </location>
</feature>
<dbReference type="EMBL" id="KB908855">
    <property type="protein sequence ID" value="EOA82017.1"/>
    <property type="molecule type" value="Genomic_DNA"/>
</dbReference>
<dbReference type="PANTHER" id="PTHR33048:SF167">
    <property type="entry name" value="INTEGRAL MEMBRANE PROTEIN"/>
    <property type="match status" value="1"/>
</dbReference>
<keyword evidence="4 6" id="KW-0472">Membrane</keyword>
<dbReference type="GO" id="GO:0016020">
    <property type="term" value="C:membrane"/>
    <property type="evidence" value="ECO:0007669"/>
    <property type="project" value="UniProtKB-SubCell"/>
</dbReference>
<feature type="transmembrane region" description="Helical" evidence="6">
    <location>
        <begin position="60"/>
        <end position="85"/>
    </location>
</feature>
<gene>
    <name evidence="8" type="ORF">SETTUDRAFT_97790</name>
</gene>
<dbReference type="InterPro" id="IPR052337">
    <property type="entry name" value="SAT4-like"/>
</dbReference>
<evidence type="ECO:0000256" key="1">
    <source>
        <dbReference type="ARBA" id="ARBA00004141"/>
    </source>
</evidence>
<evidence type="ECO:0000313" key="8">
    <source>
        <dbReference type="EMBL" id="EOA82017.1"/>
    </source>
</evidence>
<comment type="subcellular location">
    <subcellularLocation>
        <location evidence="1">Membrane</location>
        <topology evidence="1">Multi-pass membrane protein</topology>
    </subcellularLocation>
</comment>
<dbReference type="AlphaFoldDB" id="R0K0P8"/>
<reference evidence="8 9" key="1">
    <citation type="journal article" date="2012" name="PLoS Pathog.">
        <title>Diverse lifestyles and strategies of plant pathogenesis encoded in the genomes of eighteen Dothideomycetes fungi.</title>
        <authorList>
            <person name="Ohm R.A."/>
            <person name="Feau N."/>
            <person name="Henrissat B."/>
            <person name="Schoch C.L."/>
            <person name="Horwitz B.A."/>
            <person name="Barry K.W."/>
            <person name="Condon B.J."/>
            <person name="Copeland A.C."/>
            <person name="Dhillon B."/>
            <person name="Glaser F."/>
            <person name="Hesse C.N."/>
            <person name="Kosti I."/>
            <person name="LaButti K."/>
            <person name="Lindquist E.A."/>
            <person name="Lucas S."/>
            <person name="Salamov A.A."/>
            <person name="Bradshaw R.E."/>
            <person name="Ciuffetti L."/>
            <person name="Hamelin R.C."/>
            <person name="Kema G.H.J."/>
            <person name="Lawrence C."/>
            <person name="Scott J.A."/>
            <person name="Spatafora J.W."/>
            <person name="Turgeon B.G."/>
            <person name="de Wit P.J.G.M."/>
            <person name="Zhong S."/>
            <person name="Goodwin S.B."/>
            <person name="Grigoriev I.V."/>
        </authorList>
    </citation>
    <scope>NUCLEOTIDE SEQUENCE [LARGE SCALE GENOMIC DNA]</scope>
    <source>
        <strain evidence="9">28A</strain>
    </source>
</reference>
<organism evidence="8 9">
    <name type="scientific">Exserohilum turcicum (strain 28A)</name>
    <name type="common">Northern leaf blight fungus</name>
    <name type="synonym">Setosphaeria turcica</name>
    <dbReference type="NCBI Taxonomy" id="671987"/>
    <lineage>
        <taxon>Eukaryota</taxon>
        <taxon>Fungi</taxon>
        <taxon>Dikarya</taxon>
        <taxon>Ascomycota</taxon>
        <taxon>Pezizomycotina</taxon>
        <taxon>Dothideomycetes</taxon>
        <taxon>Pleosporomycetidae</taxon>
        <taxon>Pleosporales</taxon>
        <taxon>Pleosporineae</taxon>
        <taxon>Pleosporaceae</taxon>
        <taxon>Exserohilum</taxon>
    </lineage>
</organism>
<keyword evidence="3 6" id="KW-1133">Transmembrane helix</keyword>
<feature type="domain" description="Rhodopsin" evidence="7">
    <location>
        <begin position="44"/>
        <end position="285"/>
    </location>
</feature>
<feature type="transmembrane region" description="Helical" evidence="6">
    <location>
        <begin position="27"/>
        <end position="48"/>
    </location>
</feature>
<evidence type="ECO:0000313" key="9">
    <source>
        <dbReference type="Proteomes" id="UP000016935"/>
    </source>
</evidence>
<dbReference type="OrthoDB" id="5022096at2759"/>
<proteinExistence type="inferred from homology"/>
<dbReference type="PANTHER" id="PTHR33048">
    <property type="entry name" value="PTH11-LIKE INTEGRAL MEMBRANE PROTEIN (AFU_ORTHOLOGUE AFUA_5G11245)"/>
    <property type="match status" value="1"/>
</dbReference>
<accession>R0K0P8</accession>
<evidence type="ECO:0000256" key="4">
    <source>
        <dbReference type="ARBA" id="ARBA00023136"/>
    </source>
</evidence>
<evidence type="ECO:0000256" key="5">
    <source>
        <dbReference type="ARBA" id="ARBA00038359"/>
    </source>
</evidence>
<name>R0K0P8_EXST2</name>
<feature type="transmembrane region" description="Helical" evidence="6">
    <location>
        <begin position="144"/>
        <end position="165"/>
    </location>
</feature>
<comment type="similarity">
    <text evidence="5">Belongs to the SAT4 family.</text>
</comment>
<reference evidence="8 9" key="2">
    <citation type="journal article" date="2013" name="PLoS Genet.">
        <title>Comparative genome structure, secondary metabolite, and effector coding capacity across Cochliobolus pathogens.</title>
        <authorList>
            <person name="Condon B.J."/>
            <person name="Leng Y."/>
            <person name="Wu D."/>
            <person name="Bushley K.E."/>
            <person name="Ohm R.A."/>
            <person name="Otillar R."/>
            <person name="Martin J."/>
            <person name="Schackwitz W."/>
            <person name="Grimwood J."/>
            <person name="MohdZainudin N."/>
            <person name="Xue C."/>
            <person name="Wang R."/>
            <person name="Manning V.A."/>
            <person name="Dhillon B."/>
            <person name="Tu Z.J."/>
            <person name="Steffenson B.J."/>
            <person name="Salamov A."/>
            <person name="Sun H."/>
            <person name="Lowry S."/>
            <person name="LaButti K."/>
            <person name="Han J."/>
            <person name="Copeland A."/>
            <person name="Lindquist E."/>
            <person name="Barry K."/>
            <person name="Schmutz J."/>
            <person name="Baker S.E."/>
            <person name="Ciuffetti L.M."/>
            <person name="Grigoriev I.V."/>
            <person name="Zhong S."/>
            <person name="Turgeon B.G."/>
        </authorList>
    </citation>
    <scope>NUCLEOTIDE SEQUENCE [LARGE SCALE GENOMIC DNA]</scope>
    <source>
        <strain evidence="9">28A</strain>
    </source>
</reference>
<keyword evidence="2 6" id="KW-0812">Transmembrane</keyword>
<keyword evidence="9" id="KW-1185">Reference proteome</keyword>
<dbReference type="eggNOG" id="ENOG502SNI4">
    <property type="taxonomic scope" value="Eukaryota"/>
</dbReference>